<evidence type="ECO:0000256" key="5">
    <source>
        <dbReference type="ARBA" id="ARBA00023136"/>
    </source>
</evidence>
<evidence type="ECO:0000256" key="4">
    <source>
        <dbReference type="ARBA" id="ARBA00022989"/>
    </source>
</evidence>
<evidence type="ECO:0000256" key="2">
    <source>
        <dbReference type="ARBA" id="ARBA00022475"/>
    </source>
</evidence>
<feature type="transmembrane region" description="Helical" evidence="7">
    <location>
        <begin position="351"/>
        <end position="374"/>
    </location>
</feature>
<feature type="transmembrane region" description="Helical" evidence="7">
    <location>
        <begin position="642"/>
        <end position="670"/>
    </location>
</feature>
<dbReference type="EMBL" id="RBIL01000001">
    <property type="protein sequence ID" value="RKQ91487.1"/>
    <property type="molecule type" value="Genomic_DNA"/>
</dbReference>
<evidence type="ECO:0000259" key="9">
    <source>
        <dbReference type="Pfam" id="PF12704"/>
    </source>
</evidence>
<accession>A0A660L8U8</accession>
<feature type="transmembrane region" description="Helical" evidence="7">
    <location>
        <begin position="701"/>
        <end position="726"/>
    </location>
</feature>
<dbReference type="Pfam" id="PF12704">
    <property type="entry name" value="MacB_PCD"/>
    <property type="match status" value="2"/>
</dbReference>
<feature type="domain" description="ABC3 transporter permease C-terminal" evidence="8">
    <location>
        <begin position="263"/>
        <end position="384"/>
    </location>
</feature>
<evidence type="ECO:0000256" key="3">
    <source>
        <dbReference type="ARBA" id="ARBA00022692"/>
    </source>
</evidence>
<evidence type="ECO:0000256" key="7">
    <source>
        <dbReference type="SAM" id="Phobius"/>
    </source>
</evidence>
<feature type="transmembrane region" description="Helical" evidence="7">
    <location>
        <begin position="732"/>
        <end position="756"/>
    </location>
</feature>
<evidence type="ECO:0000259" key="8">
    <source>
        <dbReference type="Pfam" id="PF02687"/>
    </source>
</evidence>
<organism evidence="10 11">
    <name type="scientific">Solirubrobacter pauli</name>
    <dbReference type="NCBI Taxonomy" id="166793"/>
    <lineage>
        <taxon>Bacteria</taxon>
        <taxon>Bacillati</taxon>
        <taxon>Actinomycetota</taxon>
        <taxon>Thermoleophilia</taxon>
        <taxon>Solirubrobacterales</taxon>
        <taxon>Solirubrobacteraceae</taxon>
        <taxon>Solirubrobacter</taxon>
    </lineage>
</organism>
<proteinExistence type="inferred from homology"/>
<dbReference type="Proteomes" id="UP000278962">
    <property type="component" value="Unassembled WGS sequence"/>
</dbReference>
<dbReference type="GO" id="GO:0022857">
    <property type="term" value="F:transmembrane transporter activity"/>
    <property type="evidence" value="ECO:0007669"/>
    <property type="project" value="TreeGrafter"/>
</dbReference>
<evidence type="ECO:0000256" key="6">
    <source>
        <dbReference type="ARBA" id="ARBA00038076"/>
    </source>
</evidence>
<name>A0A660L8U8_9ACTN</name>
<feature type="domain" description="ABC3 transporter permease C-terminal" evidence="8">
    <location>
        <begin position="652"/>
        <end position="767"/>
    </location>
</feature>
<dbReference type="InterPro" id="IPR050250">
    <property type="entry name" value="Macrolide_Exporter_MacB"/>
</dbReference>
<dbReference type="OrthoDB" id="9780560at2"/>
<dbReference type="PANTHER" id="PTHR30572">
    <property type="entry name" value="MEMBRANE COMPONENT OF TRANSPORTER-RELATED"/>
    <property type="match status" value="1"/>
</dbReference>
<comment type="similarity">
    <text evidence="6">Belongs to the ABC-4 integral membrane protein family.</text>
</comment>
<keyword evidence="2" id="KW-1003">Cell membrane</keyword>
<feature type="transmembrane region" description="Helical" evidence="7">
    <location>
        <begin position="260"/>
        <end position="285"/>
    </location>
</feature>
<dbReference type="Pfam" id="PF02687">
    <property type="entry name" value="FtsX"/>
    <property type="match status" value="2"/>
</dbReference>
<feature type="domain" description="MacB-like periplasmic core" evidence="9">
    <location>
        <begin position="16"/>
        <end position="229"/>
    </location>
</feature>
<protein>
    <submittedName>
        <fullName evidence="10">Putative ABC transport system permease protein</fullName>
    </submittedName>
</protein>
<reference evidence="10 11" key="1">
    <citation type="submission" date="2018-10" db="EMBL/GenBank/DDBJ databases">
        <title>Genomic Encyclopedia of Archaeal and Bacterial Type Strains, Phase II (KMG-II): from individual species to whole genera.</title>
        <authorList>
            <person name="Goeker M."/>
        </authorList>
    </citation>
    <scope>NUCLEOTIDE SEQUENCE [LARGE SCALE GENOMIC DNA]</scope>
    <source>
        <strain evidence="10 11">DSM 14954</strain>
    </source>
</reference>
<keyword evidence="4 7" id="KW-1133">Transmembrane helix</keyword>
<dbReference type="GO" id="GO:0005886">
    <property type="term" value="C:plasma membrane"/>
    <property type="evidence" value="ECO:0007669"/>
    <property type="project" value="UniProtKB-SubCell"/>
</dbReference>
<sequence length="775" mass="80300">MIRVTWKGLAARPIRTALTTLAIVVGVAFVCAAYTLTDTMSGAADTLTHAAYDGTDAVVVTKTAFKGSQTSDIRAQAPTIPAATLDRVRATPGVTIAVGDITDTAQIMAKDGKPVGTGPYFGVGFDAKTPDAERLTPFRLHDGRWATGPSEVVIDRATAEGEGYAVGDVIRVAARGEARTFTLTGIADFAGVKSLGKASAAIFDLDAARTLFAKDGYDRILVAGTRDVDAGAGTEVRTAAEDDRFAFSSLETLVTILRTILLAFAAVAVVVGSFTIFNSLSITVAQRTREFGLLRMVGATRRQVRGAVLLEALTIGLLASIVGLGVGVGLAEGLNALFTAVGAELPTDSMVVASRTVVVSLAVGTLATVLAAMIPARRATRIAPVAALRDSTHTAAPGPLARGVRALASLVGRPSAAVGGAAGALARRNAMRNPGRTAVTALALTIGVALVTAVTVVATGLEHESRGALDRRVQATSIVTAADGWSPIDPKVETAIGGATSSIRQDGALVFGAQEGVNGVDPATIGRFYRFDFTDGGLTRDGAVVDEGFADEHGLEVGSPLSIMSMSGTTLELTVSGIERSPVLDVLGLGPITIPHAAFDRTFEQERNRLTFADHDATAALAAFPNAKAQDKAAFIDGQTEWIGMILAILWVLLALAVIVSLFGIVNTLVLSTFERMRELGTLRALGFSRRQVRRMVRHESVITALIGATLGIAVGLLLAVVVVQLLSEYGLAFSVPAGSLLAVALIAALAGMLAATMPARRASKIDVLKALAYE</sequence>
<feature type="transmembrane region" description="Helical" evidence="7">
    <location>
        <begin position="437"/>
        <end position="461"/>
    </location>
</feature>
<keyword evidence="3 7" id="KW-0812">Transmembrane</keyword>
<dbReference type="AlphaFoldDB" id="A0A660L8U8"/>
<evidence type="ECO:0000313" key="11">
    <source>
        <dbReference type="Proteomes" id="UP000278962"/>
    </source>
</evidence>
<keyword evidence="5 7" id="KW-0472">Membrane</keyword>
<dbReference type="InterPro" id="IPR025857">
    <property type="entry name" value="MacB_PCD"/>
</dbReference>
<feature type="transmembrane region" description="Helical" evidence="7">
    <location>
        <begin position="306"/>
        <end position="331"/>
    </location>
</feature>
<feature type="domain" description="MacB-like periplasmic core" evidence="9">
    <location>
        <begin position="437"/>
        <end position="603"/>
    </location>
</feature>
<dbReference type="RefSeq" id="WP_121249139.1">
    <property type="nucleotide sequence ID" value="NZ_RBIL01000001.1"/>
</dbReference>
<dbReference type="InterPro" id="IPR003838">
    <property type="entry name" value="ABC3_permease_C"/>
</dbReference>
<evidence type="ECO:0000313" key="10">
    <source>
        <dbReference type="EMBL" id="RKQ91487.1"/>
    </source>
</evidence>
<keyword evidence="11" id="KW-1185">Reference proteome</keyword>
<comment type="subcellular location">
    <subcellularLocation>
        <location evidence="1">Cell membrane</location>
        <topology evidence="1">Multi-pass membrane protein</topology>
    </subcellularLocation>
</comment>
<evidence type="ECO:0000256" key="1">
    <source>
        <dbReference type="ARBA" id="ARBA00004651"/>
    </source>
</evidence>
<dbReference type="PANTHER" id="PTHR30572:SF4">
    <property type="entry name" value="ABC TRANSPORTER PERMEASE YTRF"/>
    <property type="match status" value="1"/>
</dbReference>
<gene>
    <name evidence="10" type="ORF">C8N24_1309</name>
</gene>
<comment type="caution">
    <text evidence="10">The sequence shown here is derived from an EMBL/GenBank/DDBJ whole genome shotgun (WGS) entry which is preliminary data.</text>
</comment>